<evidence type="ECO:0000313" key="4">
    <source>
        <dbReference type="Proteomes" id="UP000605970"/>
    </source>
</evidence>
<gene>
    <name evidence="3" type="ORF">Mgra_00008773</name>
</gene>
<organism evidence="3 4">
    <name type="scientific">Meloidogyne graminicola</name>
    <dbReference type="NCBI Taxonomy" id="189291"/>
    <lineage>
        <taxon>Eukaryota</taxon>
        <taxon>Metazoa</taxon>
        <taxon>Ecdysozoa</taxon>
        <taxon>Nematoda</taxon>
        <taxon>Chromadorea</taxon>
        <taxon>Rhabditida</taxon>
        <taxon>Tylenchina</taxon>
        <taxon>Tylenchomorpha</taxon>
        <taxon>Tylenchoidea</taxon>
        <taxon>Meloidogynidae</taxon>
        <taxon>Meloidogyninae</taxon>
        <taxon>Meloidogyne</taxon>
    </lineage>
</organism>
<feature type="coiled-coil region" evidence="1">
    <location>
        <begin position="206"/>
        <end position="274"/>
    </location>
</feature>
<dbReference type="EMBL" id="JABEBT010000122">
    <property type="protein sequence ID" value="KAF7630998.1"/>
    <property type="molecule type" value="Genomic_DNA"/>
</dbReference>
<dbReference type="AlphaFoldDB" id="A0A8S9ZEX0"/>
<proteinExistence type="predicted"/>
<comment type="caution">
    <text evidence="3">The sequence shown here is derived from an EMBL/GenBank/DDBJ whole genome shotgun (WGS) entry which is preliminary data.</text>
</comment>
<feature type="compositionally biased region" description="Low complexity" evidence="2">
    <location>
        <begin position="7"/>
        <end position="23"/>
    </location>
</feature>
<accession>A0A8S9ZEX0</accession>
<keyword evidence="1" id="KW-0175">Coiled coil</keyword>
<evidence type="ECO:0000256" key="2">
    <source>
        <dbReference type="SAM" id="MobiDB-lite"/>
    </source>
</evidence>
<protein>
    <submittedName>
        <fullName evidence="3">Uncharacterized protein</fullName>
    </submittedName>
</protein>
<evidence type="ECO:0000256" key="1">
    <source>
        <dbReference type="SAM" id="Coils"/>
    </source>
</evidence>
<dbReference type="Proteomes" id="UP000605970">
    <property type="component" value="Unassembled WGS sequence"/>
</dbReference>
<name>A0A8S9ZEX0_9BILA</name>
<feature type="compositionally biased region" description="Polar residues" evidence="2">
    <location>
        <begin position="28"/>
        <end position="46"/>
    </location>
</feature>
<evidence type="ECO:0000313" key="3">
    <source>
        <dbReference type="EMBL" id="KAF7630998.1"/>
    </source>
</evidence>
<keyword evidence="4" id="KW-1185">Reference proteome</keyword>
<reference evidence="3" key="1">
    <citation type="journal article" date="2020" name="Ecol. Evol.">
        <title>Genome structure and content of the rice root-knot nematode (Meloidogyne graminicola).</title>
        <authorList>
            <person name="Phan N.T."/>
            <person name="Danchin E.G.J."/>
            <person name="Klopp C."/>
            <person name="Perfus-Barbeoch L."/>
            <person name="Kozlowski D.K."/>
            <person name="Koutsovoulos G.D."/>
            <person name="Lopez-Roques C."/>
            <person name="Bouchez O."/>
            <person name="Zahm M."/>
            <person name="Besnard G."/>
            <person name="Bellafiore S."/>
        </authorList>
    </citation>
    <scope>NUCLEOTIDE SEQUENCE</scope>
    <source>
        <strain evidence="3">VN-18</strain>
    </source>
</reference>
<sequence length="398" mass="45535">MSTIHKTTPPSTQSSGQQTGQPPEHGQTIGQPSGLPSDQSINQQIGGQPIGMPFWQQYMHPLRPFGQPFNLPFAQQSRPFGQPIGQQFVQPFSQQFGQQLGGQQQINNNNNINNCINPMTNIEPLNNGLNFGNLNNNNQQKQLENTKKWSVDTVECEVNDGSMHLSIDLSYSKNTSNEENQNEAAINLIKFIENKLNADNSNKKDCKNSTNLEKKNEEKIKQLEIKINELIEKNSDRDMALQILKMQNDYKAEIDKLKNNLQEKINENLLLKTQSKLDTCTFLNNIKEQFIKNYKCLDGSGYKTVGKDFNENERIIQNIDKIRSMFDICQLKKNQKNRNDSDILEINNDINNKSTEEKINETGKTDFSKIFDFDLLDEVIGDENDNDENNNIEENKKE</sequence>
<feature type="region of interest" description="Disordered" evidence="2">
    <location>
        <begin position="1"/>
        <end position="49"/>
    </location>
</feature>